<name>A0A649VX37_9CAUD</name>
<dbReference type="EMBL" id="MN586053">
    <property type="protein sequence ID" value="QGJ96489.1"/>
    <property type="molecule type" value="Genomic_DNA"/>
</dbReference>
<accession>A0A649VX37</accession>
<evidence type="ECO:0000256" key="1">
    <source>
        <dbReference type="SAM" id="MobiDB-lite"/>
    </source>
</evidence>
<organism evidence="2 3">
    <name type="scientific">Arthrobacter phage BeatusComedenti</name>
    <dbReference type="NCBI Taxonomy" id="2656523"/>
    <lineage>
        <taxon>Viruses</taxon>
        <taxon>Duplodnaviria</taxon>
        <taxon>Heunggongvirae</taxon>
        <taxon>Uroviricota</taxon>
        <taxon>Caudoviricetes</taxon>
        <taxon>Kelleziovirus</taxon>
        <taxon>Kelleziovirus kitkat</taxon>
    </lineage>
</organism>
<gene>
    <name evidence="2" type="primary">50</name>
    <name evidence="2" type="ORF">SEA_BEATUSCOMEDENTI_50</name>
</gene>
<proteinExistence type="predicted"/>
<sequence length="83" mass="9305">MTVVQAPGKNFGTSESGKDVEARELEPGVRVDGFFWNRPSTVVVQEVNEQEDRMQIIVADFTSGDVITAYLYKDRPVTAWGRI</sequence>
<evidence type="ECO:0000313" key="3">
    <source>
        <dbReference type="Proteomes" id="UP000426010"/>
    </source>
</evidence>
<dbReference type="Proteomes" id="UP000426010">
    <property type="component" value="Segment"/>
</dbReference>
<evidence type="ECO:0000313" key="2">
    <source>
        <dbReference type="EMBL" id="QGJ96489.1"/>
    </source>
</evidence>
<feature type="region of interest" description="Disordered" evidence="1">
    <location>
        <begin position="1"/>
        <end position="22"/>
    </location>
</feature>
<reference evidence="2 3" key="1">
    <citation type="submission" date="2019-10" db="EMBL/GenBank/DDBJ databases">
        <authorList>
            <person name="Roscher J.E."/>
            <person name="Garlena R.A."/>
            <person name="Russell D.A."/>
            <person name="Pope W.H."/>
            <person name="Jacobs-Sera D."/>
            <person name="Hatfull G.F."/>
        </authorList>
    </citation>
    <scope>NUCLEOTIDE SEQUENCE [LARGE SCALE GENOMIC DNA]</scope>
</reference>
<protein>
    <submittedName>
        <fullName evidence="2">Uncharacterized protein</fullName>
    </submittedName>
</protein>